<dbReference type="Proteomes" id="UP000185380">
    <property type="component" value="Segment"/>
</dbReference>
<evidence type="ECO:0000313" key="19">
    <source>
        <dbReference type="EMBL" id="AIX25716.1"/>
    </source>
</evidence>
<dbReference type="EMBL" id="KJ019036">
    <property type="protein sequence ID" value="AIX16379.1"/>
    <property type="molecule type" value="Genomic_DNA"/>
</dbReference>
<dbReference type="Proteomes" id="UP000185354">
    <property type="component" value="Segment"/>
</dbReference>
<dbReference type="Proteomes" id="UP000220606">
    <property type="component" value="Segment"/>
</dbReference>
<dbReference type="Proteomes" id="UP000185368">
    <property type="component" value="Segment"/>
</dbReference>
<evidence type="ECO:0000313" key="5">
    <source>
        <dbReference type="EMBL" id="AIX15548.1"/>
    </source>
</evidence>
<dbReference type="Proteomes" id="UP000185373">
    <property type="component" value="Segment"/>
</dbReference>
<evidence type="ECO:0000313" key="8">
    <source>
        <dbReference type="EMBL" id="AIX16379.1"/>
    </source>
</evidence>
<dbReference type="EMBL" id="KJ019083">
    <property type="protein sequence ID" value="AIX27005.1"/>
    <property type="molecule type" value="Genomic_DNA"/>
</dbReference>
<dbReference type="EMBL" id="KJ019112">
    <property type="protein sequence ID" value="AIX34551.1"/>
    <property type="molecule type" value="Genomic_DNA"/>
</dbReference>
<evidence type="ECO:0000313" key="28">
    <source>
        <dbReference type="EMBL" id="AIX36056.1"/>
    </source>
</evidence>
<protein>
    <recommendedName>
        <fullName evidence="1">YHYH domain-containing protein</fullName>
    </recommendedName>
</protein>
<evidence type="ECO:0000313" key="20">
    <source>
        <dbReference type="EMBL" id="AIX25934.1"/>
    </source>
</evidence>
<evidence type="ECO:0000313" key="39">
    <source>
        <dbReference type="EMBL" id="AIX46346.1"/>
    </source>
</evidence>
<gene>
    <name evidence="37" type="ORF">Syn7803C108_73</name>
    <name evidence="38" type="ORF">Syn7803C35_72</name>
    <name evidence="39" type="ORF">Syn7803C37_73</name>
    <name evidence="40" type="ORF">Syn7803C40_72</name>
    <name evidence="2" type="ORF">Syn7803C45_73</name>
    <name evidence="3" type="ORF">Syn7803C46_72</name>
    <name evidence="4" type="ORF">Syn7803C48_72</name>
    <name evidence="5" type="ORF">Syn7803C49_72</name>
    <name evidence="6" type="ORF">Syn7803C54_72</name>
    <name evidence="7" type="ORF">Syn7803C55_69</name>
    <name evidence="8" type="ORF">Syn7803C57_72</name>
    <name evidence="9" type="ORF">Syn7803C72_72</name>
    <name evidence="10" type="ORF">Syn7803C73_72</name>
    <name evidence="11" type="ORF">Syn7803C77_72</name>
    <name evidence="12" type="ORF">Syn7803C88_72</name>
    <name evidence="13" type="ORF">Syn7803C89_72</name>
    <name evidence="14" type="ORF">Syn7803C93_72</name>
    <name evidence="15" type="ORF">Syn7803US104_73</name>
    <name evidence="16" type="ORF">Syn7803US108_72</name>
    <name evidence="17" type="ORF">Syn7803US109_73</name>
    <name evidence="18" type="ORF">Syn7803US110_72</name>
    <name evidence="19" type="ORF">Syn7803US113_72</name>
    <name evidence="20" type="ORF">Syn7803US114_72</name>
    <name evidence="21" type="ORF">Syn7803US116_72</name>
    <name evidence="22" type="ORF">Syn7803US122_72</name>
    <name evidence="23" type="ORF">Syn7803US59_72</name>
    <name evidence="24" type="ORF">Syn7803US5_73</name>
    <name evidence="25" type="ORF">Syn7803US61_71</name>
    <name evidence="26" type="ORF">Syn7803US63_71</name>
    <name evidence="27" type="ORF">Syn7803US64_72</name>
    <name evidence="28" type="ORF">Syn7803US65_74</name>
    <name evidence="29" type="ORF">Syn7803US71_72</name>
    <name evidence="30" type="ORF">Syn7803US78_72</name>
    <name evidence="31" type="ORF">Syn7803US80_74</name>
    <name evidence="32" type="ORF">Syn7803US83_72</name>
    <name evidence="33" type="ORF">Syn7803US85_72</name>
    <name evidence="34" type="ORF">Syn7803US89_72</name>
    <name evidence="35" type="ORF">Syn7803US94_72</name>
    <name evidence="36" type="ORF">Syn7803US95_73</name>
</gene>
<dbReference type="EMBL" id="KJ019073">
    <property type="protein sequence ID" value="AIX24851.1"/>
    <property type="molecule type" value="Genomic_DNA"/>
</dbReference>
<organism evidence="4 44">
    <name type="scientific">Synechococcus phage ACG-2014d</name>
    <dbReference type="NCBI Taxonomy" id="1493509"/>
    <lineage>
        <taxon>Viruses</taxon>
        <taxon>Duplodnaviria</taxon>
        <taxon>Heunggongvirae</taxon>
        <taxon>Uroviricota</taxon>
        <taxon>Caudoviricetes</taxon>
        <taxon>Pantevenvirales</taxon>
        <taxon>Kyanoviridae</taxon>
        <taxon>Lowelvirus</taxon>
        <taxon>Lowelvirus tuscon4d</taxon>
    </lineage>
</organism>
<dbReference type="EMBL" id="KJ019028">
    <property type="protein sequence ID" value="AIX14684.1"/>
    <property type="molecule type" value="Genomic_DNA"/>
</dbReference>
<evidence type="ECO:0000313" key="21">
    <source>
        <dbReference type="EMBL" id="AIX26369.1"/>
    </source>
</evidence>
<evidence type="ECO:0000313" key="35">
    <source>
        <dbReference type="EMBL" id="AIX38504.1"/>
    </source>
</evidence>
<dbReference type="EMBL" id="KJ019162">
    <property type="protein sequence ID" value="AIX46346.1"/>
    <property type="molecule type" value="Genomic_DNA"/>
</dbReference>
<evidence type="ECO:0000313" key="43">
    <source>
        <dbReference type="Proteomes" id="UP000185365"/>
    </source>
</evidence>
<dbReference type="EMBL" id="KJ019119">
    <property type="protein sequence ID" value="AIX36056.1"/>
    <property type="molecule type" value="Genomic_DNA"/>
</dbReference>
<dbReference type="Proteomes" id="UP000185352">
    <property type="component" value="Segment"/>
</dbReference>
<evidence type="ECO:0000313" key="26">
    <source>
        <dbReference type="EMBL" id="AIX35617.1"/>
    </source>
</evidence>
<dbReference type="Proteomes" id="UP000185371">
    <property type="component" value="Segment"/>
</dbReference>
<evidence type="ECO:0000313" key="30">
    <source>
        <dbReference type="EMBL" id="AIX36491.1"/>
    </source>
</evidence>
<evidence type="ECO:0000313" key="38">
    <source>
        <dbReference type="EMBL" id="AIX45909.1"/>
    </source>
</evidence>
<evidence type="ECO:0000313" key="17">
    <source>
        <dbReference type="EMBL" id="AIX24851.1"/>
    </source>
</evidence>
<dbReference type="Proteomes" id="UP000185344">
    <property type="component" value="Segment"/>
</dbReference>
<dbReference type="EMBL" id="KJ019113">
    <property type="protein sequence ID" value="AIX34771.1"/>
    <property type="molecule type" value="Genomic_DNA"/>
</dbReference>
<dbReference type="EMBL" id="KJ019047">
    <property type="protein sequence ID" value="AIX18876.1"/>
    <property type="molecule type" value="Genomic_DNA"/>
</dbReference>
<evidence type="ECO:0000313" key="40">
    <source>
        <dbReference type="EMBL" id="AIX46988.1"/>
    </source>
</evidence>
<dbReference type="Proteomes" id="UP000185345">
    <property type="component" value="Segment"/>
</dbReference>
<evidence type="ECO:0000313" key="41">
    <source>
        <dbReference type="Proteomes" id="UP000185343"/>
    </source>
</evidence>
<dbReference type="Proteomes" id="UP000185375">
    <property type="component" value="Segment"/>
</dbReference>
<dbReference type="Proteomes" id="UP000185363">
    <property type="component" value="Segment"/>
</dbReference>
<dbReference type="Proteomes" id="UP000185347">
    <property type="component" value="Segment"/>
</dbReference>
<dbReference type="Proteomes" id="UP000185357">
    <property type="component" value="Segment"/>
</dbReference>
<dbReference type="EMBL" id="KJ019165">
    <property type="protein sequence ID" value="AIX46988.1"/>
    <property type="molecule type" value="Genomic_DNA"/>
</dbReference>
<proteinExistence type="predicted"/>
<dbReference type="Proteomes" id="UP000185378">
    <property type="component" value="Segment"/>
</dbReference>
<dbReference type="Proteomes" id="UP000185364">
    <property type="component" value="Segment"/>
</dbReference>
<evidence type="ECO:0000313" key="32">
    <source>
        <dbReference type="EMBL" id="AIX37636.1"/>
    </source>
</evidence>
<dbReference type="Proteomes" id="UP000185353">
    <property type="component" value="Segment"/>
</dbReference>
<evidence type="ECO:0000313" key="11">
    <source>
        <dbReference type="EMBL" id="AIX19529.1"/>
    </source>
</evidence>
<dbReference type="EMBL" id="KJ019127">
    <property type="protein sequence ID" value="AIX37854.1"/>
    <property type="molecule type" value="Genomic_DNA"/>
</dbReference>
<feature type="domain" description="YHYH" evidence="1">
    <location>
        <begin position="60"/>
        <end position="263"/>
    </location>
</feature>
<evidence type="ECO:0000313" key="12">
    <source>
        <dbReference type="EMBL" id="AIX20960.1"/>
    </source>
</evidence>
<evidence type="ECO:0000313" key="7">
    <source>
        <dbReference type="EMBL" id="AIX16194.1"/>
    </source>
</evidence>
<evidence type="ECO:0000313" key="44">
    <source>
        <dbReference type="Proteomes" id="UP000185373"/>
    </source>
</evidence>
<evidence type="ECO:0000313" key="23">
    <source>
        <dbReference type="EMBL" id="AIX34551.1"/>
    </source>
</evidence>
<dbReference type="Proteomes" id="UP000185367">
    <property type="component" value="Segment"/>
</dbReference>
<evidence type="ECO:0000313" key="37">
    <source>
        <dbReference type="EMBL" id="AIX40435.1"/>
    </source>
</evidence>
<reference evidence="41 42" key="1">
    <citation type="submission" date="2013-12" db="EMBL/GenBank/DDBJ databases">
        <title>Ecological redundancy of diverse viral populations within a natural community.</title>
        <authorList>
            <person name="Gregory A.C."/>
            <person name="LaButti K."/>
            <person name="Copeland A."/>
            <person name="Woyke T."/>
            <person name="Sullivan M.B."/>
        </authorList>
    </citation>
    <scope>NUCLEOTIDE SEQUENCE [LARGE SCALE GENOMIC DNA]</scope>
    <source>
        <strain evidence="37">Syn7803C108</strain>
        <strain evidence="38">Syn7803C35</strain>
        <strain evidence="39">Syn7803C37</strain>
        <strain evidence="40">Syn7803C40</strain>
        <strain evidence="2">Syn7803C45</strain>
        <strain evidence="3">Syn7803C46</strain>
        <strain evidence="4">Syn7803C48</strain>
        <strain evidence="5">Syn7803C49</strain>
        <strain evidence="6">Syn7803C54</strain>
        <strain evidence="7">Syn7803C55</strain>
        <strain evidence="8">Syn7803C57</strain>
        <strain evidence="9">Syn7803C72</strain>
        <strain evidence="10">Syn7803C73</strain>
        <strain evidence="11">Syn7803C77</strain>
        <strain evidence="12">Syn7803C88</strain>
        <strain evidence="13">Syn7803C89</strain>
        <strain evidence="14">Syn7803C93</strain>
        <strain evidence="15">Syn7803US104</strain>
        <strain evidence="16">Syn7803US108</strain>
        <strain evidence="17">Syn7803US109</strain>
        <strain evidence="18">Syn7803US110</strain>
        <strain evidence="19">Syn7803US113</strain>
        <strain evidence="20">Syn7803US114</strain>
        <strain evidence="21">Syn7803US116</strain>
        <strain evidence="22">Syn7803US122</strain>
        <strain evidence="24">Syn7803US5</strain>
        <strain evidence="23">Syn7803US59</strain>
        <strain evidence="25">Syn7803US61</strain>
        <strain evidence="26">Syn7803US63</strain>
        <strain evidence="27">Syn7803US64</strain>
        <strain evidence="28">Syn7803US65</strain>
        <strain evidence="29">Syn7803US71</strain>
        <strain evidence="30">Syn7803US78</strain>
        <strain evidence="31">Syn7803US80</strain>
        <strain evidence="32">Syn7803US83</strain>
        <strain evidence="33">Syn7803US85</strain>
        <strain evidence="34">Syn7803US89</strain>
        <strain evidence="35">Syn7803US94</strain>
        <strain evidence="36">Syn7803US95</strain>
    </source>
</reference>
<evidence type="ECO:0000313" key="24">
    <source>
        <dbReference type="EMBL" id="AIX34771.1"/>
    </source>
</evidence>
<dbReference type="EMBL" id="KJ019124">
    <property type="protein sequence ID" value="AIX37200.1"/>
    <property type="molecule type" value="Genomic_DNA"/>
</dbReference>
<dbReference type="EMBL" id="KJ019131">
    <property type="protein sequence ID" value="AIX38723.1"/>
    <property type="molecule type" value="Genomic_DNA"/>
</dbReference>
<dbReference type="Proteomes" id="UP000185351">
    <property type="component" value="Segment"/>
</dbReference>
<dbReference type="Proteomes" id="UP000185360">
    <property type="component" value="Genome"/>
</dbReference>
<dbReference type="EMBL" id="KJ019050">
    <property type="protein sequence ID" value="AIX19529.1"/>
    <property type="molecule type" value="Genomic_DNA"/>
</dbReference>
<evidence type="ECO:0000313" key="31">
    <source>
        <dbReference type="EMBL" id="AIX37200.1"/>
    </source>
</evidence>
<dbReference type="Proteomes" id="UP000185384">
    <property type="component" value="Segment"/>
</dbReference>
<dbReference type="InterPro" id="IPR025924">
    <property type="entry name" value="YHYH_dom"/>
</dbReference>
<dbReference type="Proteomes" id="UP000185350">
    <property type="component" value="Segment"/>
</dbReference>
<dbReference type="Proteomes" id="UP000185382">
    <property type="component" value="Segment"/>
</dbReference>
<dbReference type="Proteomes" id="UP000185374">
    <property type="component" value="Segment"/>
</dbReference>
<evidence type="ECO:0000313" key="2">
    <source>
        <dbReference type="EMBL" id="AIX14684.1"/>
    </source>
</evidence>
<dbReference type="EMBL" id="KJ019080">
    <property type="protein sequence ID" value="AIX26369.1"/>
    <property type="molecule type" value="Genomic_DNA"/>
</dbReference>
<evidence type="ECO:0000313" key="4">
    <source>
        <dbReference type="EMBL" id="AIX15330.1"/>
    </source>
</evidence>
<dbReference type="EMBL" id="KJ019160">
    <property type="protein sequence ID" value="AIX45909.1"/>
    <property type="molecule type" value="Genomic_DNA"/>
</dbReference>
<dbReference type="EMBL" id="KJ019077">
    <property type="protein sequence ID" value="AIX25716.1"/>
    <property type="molecule type" value="Genomic_DNA"/>
</dbReference>
<evidence type="ECO:0000313" key="15">
    <source>
        <dbReference type="EMBL" id="AIX24198.1"/>
    </source>
</evidence>
<dbReference type="EMBL" id="KJ019126">
    <property type="protein sequence ID" value="AIX37636.1"/>
    <property type="molecule type" value="Genomic_DNA"/>
</dbReference>
<dbReference type="EMBL" id="KJ019056">
    <property type="protein sequence ID" value="AIX20960.1"/>
    <property type="molecule type" value="Genomic_DNA"/>
</dbReference>
<evidence type="ECO:0000313" key="14">
    <source>
        <dbReference type="EMBL" id="AIX22406.1"/>
    </source>
</evidence>
<evidence type="ECO:0000313" key="25">
    <source>
        <dbReference type="EMBL" id="AIX35195.1"/>
    </source>
</evidence>
<dbReference type="EMBL" id="KJ019115">
    <property type="protein sequence ID" value="AIX35195.1"/>
    <property type="molecule type" value="Genomic_DNA"/>
</dbReference>
<evidence type="ECO:0000313" key="13">
    <source>
        <dbReference type="EMBL" id="AIX21177.1"/>
    </source>
</evidence>
<dbReference type="EMBL" id="KJ019072">
    <property type="protein sequence ID" value="AIX24632.1"/>
    <property type="molecule type" value="Genomic_DNA"/>
</dbReference>
<evidence type="ECO:0000313" key="36">
    <source>
        <dbReference type="EMBL" id="AIX38723.1"/>
    </source>
</evidence>
<dbReference type="Gene3D" id="3.40.50.1820">
    <property type="entry name" value="alpha/beta hydrolase"/>
    <property type="match status" value="1"/>
</dbReference>
<evidence type="ECO:0000313" key="34">
    <source>
        <dbReference type="EMBL" id="AIX38287.1"/>
    </source>
</evidence>
<dbReference type="Proteomes" id="UP000185343">
    <property type="component" value="Segment"/>
</dbReference>
<evidence type="ECO:0000313" key="29">
    <source>
        <dbReference type="EMBL" id="AIX36274.1"/>
    </source>
</evidence>
<dbReference type="Proteomes" id="UP000185372">
    <property type="component" value="Genome"/>
</dbReference>
<evidence type="ECO:0000313" key="16">
    <source>
        <dbReference type="EMBL" id="AIX24632.1"/>
    </source>
</evidence>
<dbReference type="Proteomes" id="UP000185377">
    <property type="component" value="Segment"/>
</dbReference>
<evidence type="ECO:0000313" key="3">
    <source>
        <dbReference type="EMBL" id="AIX14903.1"/>
    </source>
</evidence>
<dbReference type="EMBL" id="KJ019029">
    <property type="protein sequence ID" value="AIX14903.1"/>
    <property type="molecule type" value="Genomic_DNA"/>
</dbReference>
<dbReference type="Proteomes" id="UP000185349">
    <property type="component" value="Segment"/>
</dbReference>
<dbReference type="EMBL" id="KJ019035">
    <property type="protein sequence ID" value="AIX16194.1"/>
    <property type="molecule type" value="Genomic_DNA"/>
</dbReference>
<dbReference type="Proteomes" id="UP000185346">
    <property type="component" value="Segment"/>
</dbReference>
<dbReference type="InterPro" id="IPR029058">
    <property type="entry name" value="AB_hydrolase_fold"/>
</dbReference>
<dbReference type="EMBL" id="KJ019078">
    <property type="protein sequence ID" value="AIX25934.1"/>
    <property type="molecule type" value="Genomic_DNA"/>
</dbReference>
<dbReference type="Proteomes" id="UP000185370">
    <property type="component" value="Segment"/>
</dbReference>
<dbReference type="EMBL" id="KJ019117">
    <property type="protein sequence ID" value="AIX35617.1"/>
    <property type="molecule type" value="Genomic_DNA"/>
</dbReference>
<evidence type="ECO:0000313" key="22">
    <source>
        <dbReference type="EMBL" id="AIX27005.1"/>
    </source>
</evidence>
<sequence>MPQSNTTAVLDNGVLTVTTDQRPEPALYGTPLGSGNFPNNPNTVDGQDGSFAFAIRAGTNTEDPHPTTLGPQGIALNGVVLFSPSNGAGALPGQTVLPAEGFSWNTVFNESTFGVDACGGHARQNGEYHYHSGSFLVNCWGNDVIQSNVYYSSSQHKGNFFRHPDGHSKIIGFCFDGYPIYGPFGYESVEDRTTGTKKLRSSFRILTTPADGRGYSYSQYTAGSFIQDYEYVNGLGDLDEFNGRYCQTPEYPDGTYAYFLSLDEQNNPVYPYIFGPTTKEQRTWPEEGSEDGYGGANASLSDADILRITKTWSEATFNYDSVVSIPAEPPEGSPPLPSRLPVTILLHDDGGNGSNTVNKWRSVLPGDILVAPTGYISKWNIVDENKAPDMNYLIQLIRNLREYPNVAPDQFRIVGTSNGGALALRAFLELNDVGLTTVVAELSSLHINQWRNGVWYAPQTNEDTASANDSYGYTRAITPPTGRKIMTIANTNDTIIPYDGGVGGVPNTIFYGAQFSAQILAESQGYTGDQLGDAQGVQYNSTYPDIYLYKYFNNSVVHVKSNTGHNTNAGHETLIRQYIESGGTSAG</sequence>
<dbReference type="EMBL" id="KJ019062">
    <property type="protein sequence ID" value="AIX22406.1"/>
    <property type="molecule type" value="Genomic_DNA"/>
</dbReference>
<dbReference type="Proteomes" id="UP000185359">
    <property type="component" value="Segment"/>
</dbReference>
<accession>A0A0E3ESH3</accession>
<dbReference type="Proteomes" id="UP000185376">
    <property type="component" value="Segment"/>
</dbReference>
<dbReference type="EMBL" id="KJ019034">
    <property type="protein sequence ID" value="AIX15977.1"/>
    <property type="molecule type" value="Genomic_DNA"/>
</dbReference>
<dbReference type="EMBL" id="KJ019070">
    <property type="protein sequence ID" value="AIX24198.1"/>
    <property type="molecule type" value="Genomic_DNA"/>
</dbReference>
<dbReference type="EMBL" id="KJ019046">
    <property type="protein sequence ID" value="AIX18658.1"/>
    <property type="molecule type" value="Genomic_DNA"/>
</dbReference>
<dbReference type="EMBL" id="KJ019121">
    <property type="protein sequence ID" value="AIX36491.1"/>
    <property type="molecule type" value="Genomic_DNA"/>
</dbReference>
<dbReference type="EMBL" id="KJ019032">
    <property type="protein sequence ID" value="AIX15548.1"/>
    <property type="molecule type" value="Genomic_DNA"/>
</dbReference>
<evidence type="ECO:0000259" key="1">
    <source>
        <dbReference type="Pfam" id="PF14240"/>
    </source>
</evidence>
<dbReference type="Proteomes" id="UP000185365">
    <property type="component" value="Segment"/>
</dbReference>
<dbReference type="EMBL" id="KJ019130">
    <property type="protein sequence ID" value="AIX38504.1"/>
    <property type="molecule type" value="Genomic_DNA"/>
</dbReference>
<dbReference type="Proteomes" id="UP000185381">
    <property type="component" value="Genome"/>
</dbReference>
<dbReference type="Pfam" id="PF14240">
    <property type="entry name" value="YHYH"/>
    <property type="match status" value="1"/>
</dbReference>
<evidence type="ECO:0000313" key="42">
    <source>
        <dbReference type="Proteomes" id="UP000185344"/>
    </source>
</evidence>
<dbReference type="Proteomes" id="UP000185383">
    <property type="component" value="Segment"/>
</dbReference>
<dbReference type="Proteomes" id="UP000185358">
    <property type="component" value="Segment"/>
</dbReference>
<evidence type="ECO:0000313" key="33">
    <source>
        <dbReference type="EMBL" id="AIX37854.1"/>
    </source>
</evidence>
<dbReference type="Proteomes" id="UP000185369">
    <property type="component" value="Segment"/>
</dbReference>
<dbReference type="EMBL" id="KJ019120">
    <property type="protein sequence ID" value="AIX36274.1"/>
    <property type="molecule type" value="Genomic_DNA"/>
</dbReference>
<dbReference type="EMBL" id="KJ019139">
    <property type="protein sequence ID" value="AIX40435.1"/>
    <property type="molecule type" value="Genomic_DNA"/>
</dbReference>
<evidence type="ECO:0000313" key="10">
    <source>
        <dbReference type="EMBL" id="AIX18876.1"/>
    </source>
</evidence>
<dbReference type="EMBL" id="KJ019129">
    <property type="protein sequence ID" value="AIX38287.1"/>
    <property type="molecule type" value="Genomic_DNA"/>
</dbReference>
<evidence type="ECO:0000313" key="27">
    <source>
        <dbReference type="EMBL" id="AIX35835.1"/>
    </source>
</evidence>
<dbReference type="EMBL" id="KJ019118">
    <property type="protein sequence ID" value="AIX35835.1"/>
    <property type="molecule type" value="Genomic_DNA"/>
</dbReference>
<dbReference type="SUPFAM" id="SSF53474">
    <property type="entry name" value="alpha/beta-Hydrolases"/>
    <property type="match status" value="1"/>
</dbReference>
<dbReference type="Proteomes" id="UP000185386">
    <property type="component" value="Segment"/>
</dbReference>
<dbReference type="EMBL" id="KJ019057">
    <property type="protein sequence ID" value="AIX21177.1"/>
    <property type="molecule type" value="Genomic_DNA"/>
</dbReference>
<evidence type="ECO:0000313" key="6">
    <source>
        <dbReference type="EMBL" id="AIX15977.1"/>
    </source>
</evidence>
<name>A0A0E3ESH3_9CAUD</name>
<dbReference type="EMBL" id="KJ019031">
    <property type="protein sequence ID" value="AIX15330.1"/>
    <property type="molecule type" value="Genomic_DNA"/>
</dbReference>
<dbReference type="EMBL" id="KJ019074">
    <property type="protein sequence ID" value="AIX25068.1"/>
    <property type="molecule type" value="Genomic_DNA"/>
</dbReference>
<evidence type="ECO:0000313" key="18">
    <source>
        <dbReference type="EMBL" id="AIX25068.1"/>
    </source>
</evidence>
<dbReference type="Proteomes" id="UP000185361">
    <property type="component" value="Segment"/>
</dbReference>
<dbReference type="Proteomes" id="UP000185348">
    <property type="component" value="Segment"/>
</dbReference>
<keyword evidence="43" id="KW-1185">Reference proteome</keyword>
<evidence type="ECO:0000313" key="9">
    <source>
        <dbReference type="EMBL" id="AIX18658.1"/>
    </source>
</evidence>